<evidence type="ECO:0000313" key="2">
    <source>
        <dbReference type="Proteomes" id="UP001057279"/>
    </source>
</evidence>
<evidence type="ECO:0000313" key="1">
    <source>
        <dbReference type="EMBL" id="KAI4578614.1"/>
    </source>
</evidence>
<gene>
    <name evidence="1" type="ORF">MJG53_020868</name>
</gene>
<sequence length="1033" mass="118592">MDIGEEKHINTALQVSSFRTALRGFERLVEHVAAQKRDERAGVFAQKEGKIIDYDKFYKMVQELFGPEVKSQDVKCFYRKLCNNPDASIDWCEVSTFLVYNMKSLYYFPLFSKKKKKCVPFTGSRRRDVIKCIVKVPHLDLLITASQKGMITVFNSQSKTQYSDSIFFHQDTSWITGCDYLSQLKRIVATTERTIIVWDYKAQGNSQENYFVIRPMDHCLLCVCVVSLPDQLCRDDILLGDDGGFVSKFTVNSEDFGLKQAKSKKRLQNQVLDSKNFKSVKRKLHNDWVMKIRYIPALNCFGSCSLDNVHSLVLESLKRIEDNLPVREFAMPRGANTFCYCMKANVIVTGGDDKVLRLWHPNISTKPVGKLVGHMFSITEIVTNEKEQHVISLSSAKVFRVWDIQTLSLLQVIHDSQGGPGDMQIYSMIFDSNHRMLITGSSVMDMYPLTRMIQDTKQVPHTHEREINVMLYNKYFHQVLTICSESIIKVWELETGLQIYQILDPHGFNVELTAAATDESGFLFATGAYNGTVKIWDFGSGQELKVLPEGKDWKEEEHWLHRLIFLKAQEKHQYLLLSLERNGKIRMIQGKEDDIYLAVIWELPDVVPVLQNGNRIVHLRVSTKERSMAIPFPDVELIVEKNFSQRVGNSAVSIEVNCIDLLQIEGYNLIAAGTLNGVIILWNFVTSTVKEVYRPEDCFTVDPDLDPKRFRINDILFLFRNPECQTDVAMREQQPVDKKPPGGTNETDTQPPPILVTAHEDGHLRLWTMEGRLLKDILPFTKHAAISLTSLFTDSCARILLTGNTGKSLLLCSWPQKFKQLLAWRAHSLEIVQIIYVEEKQVVLTASIDGSVRYGPSYFTFFSLPLPFPRLWHALNGHYCGYFGQRRTFELSQTSDFILPCDVTEYPIEIKEESKFTEKKLTYEYPLVFDRQRWQKMSSMSLLFRRTPPKAFEVEHDFKFFKSLSSPKIRKHALEGFMTENREAGIVFGSLPIYRVPSPTSLRFLPLIGSEAQRESSDGIHGKKKGGHVQHEK</sequence>
<dbReference type="EMBL" id="CM043037">
    <property type="protein sequence ID" value="KAI4578614.1"/>
    <property type="molecule type" value="Genomic_DNA"/>
</dbReference>
<comment type="caution">
    <text evidence="1">The sequence shown here is derived from an EMBL/GenBank/DDBJ whole genome shotgun (WGS) entry which is preliminary data.</text>
</comment>
<protein>
    <submittedName>
        <fullName evidence="1">Uncharacterized protein</fullName>
    </submittedName>
</protein>
<proteinExistence type="predicted"/>
<accession>A0ACB9USJ6</accession>
<reference evidence="1" key="1">
    <citation type="submission" date="2022-03" db="EMBL/GenBank/DDBJ databases">
        <title>Genomic analyses of argali, domestic sheep and their hybrids provide insights into chromosomal evolution, heterosis and genetic basis of agronomic traits.</title>
        <authorList>
            <person name="Li M."/>
        </authorList>
    </citation>
    <scope>NUCLEOTIDE SEQUENCE</scope>
    <source>
        <strain evidence="1">F1 hybrid</strain>
    </source>
</reference>
<name>A0ACB9USJ6_9CETA</name>
<keyword evidence="2" id="KW-1185">Reference proteome</keyword>
<feature type="non-terminal residue" evidence="1">
    <location>
        <position position="1033"/>
    </location>
</feature>
<organism evidence="1 2">
    <name type="scientific">Ovis ammon polii x Ovis aries</name>
    <dbReference type="NCBI Taxonomy" id="2918886"/>
    <lineage>
        <taxon>Eukaryota</taxon>
        <taxon>Metazoa</taxon>
        <taxon>Chordata</taxon>
        <taxon>Craniata</taxon>
        <taxon>Vertebrata</taxon>
        <taxon>Euteleostomi</taxon>
        <taxon>Mammalia</taxon>
        <taxon>Eutheria</taxon>
        <taxon>Laurasiatheria</taxon>
        <taxon>Artiodactyla</taxon>
        <taxon>Ruminantia</taxon>
        <taxon>Pecora</taxon>
        <taxon>Bovidae</taxon>
        <taxon>Caprinae</taxon>
        <taxon>Ovis</taxon>
    </lineage>
</organism>
<dbReference type="Proteomes" id="UP001057279">
    <property type="component" value="Linkage Group LG12"/>
</dbReference>